<dbReference type="InParanoid" id="E2AY21"/>
<dbReference type="EMBL" id="GL443746">
    <property type="protein sequence ID" value="EFN61670.1"/>
    <property type="molecule type" value="Genomic_DNA"/>
</dbReference>
<reference evidence="3 4" key="1">
    <citation type="journal article" date="2010" name="Science">
        <title>Genomic comparison of the ants Camponotus floridanus and Harpegnathos saltator.</title>
        <authorList>
            <person name="Bonasio R."/>
            <person name="Zhang G."/>
            <person name="Ye C."/>
            <person name="Mutti N.S."/>
            <person name="Fang X."/>
            <person name="Qin N."/>
            <person name="Donahue G."/>
            <person name="Yang P."/>
            <person name="Li Q."/>
            <person name="Li C."/>
            <person name="Zhang P."/>
            <person name="Huang Z."/>
            <person name="Berger S.L."/>
            <person name="Reinberg D."/>
            <person name="Wang J."/>
            <person name="Liebig J."/>
        </authorList>
    </citation>
    <scope>NUCLEOTIDE SEQUENCE [LARGE SCALE GENOMIC DNA]</scope>
    <source>
        <strain evidence="4">C129</strain>
    </source>
</reference>
<dbReference type="AlphaFoldDB" id="E2AY21"/>
<feature type="compositionally biased region" description="Polar residues" evidence="2">
    <location>
        <begin position="27"/>
        <end position="40"/>
    </location>
</feature>
<protein>
    <submittedName>
        <fullName evidence="3">Uncharacterized protein</fullName>
    </submittedName>
</protein>
<feature type="compositionally biased region" description="Basic and acidic residues" evidence="2">
    <location>
        <begin position="42"/>
        <end position="52"/>
    </location>
</feature>
<gene>
    <name evidence="3" type="ORF">EAG_15966</name>
</gene>
<proteinExistence type="predicted"/>
<name>E2AY21_CAMFO</name>
<evidence type="ECO:0000256" key="2">
    <source>
        <dbReference type="SAM" id="MobiDB-lite"/>
    </source>
</evidence>
<feature type="coiled-coil region" evidence="1">
    <location>
        <begin position="76"/>
        <end position="103"/>
    </location>
</feature>
<evidence type="ECO:0000313" key="4">
    <source>
        <dbReference type="Proteomes" id="UP000000311"/>
    </source>
</evidence>
<evidence type="ECO:0000256" key="1">
    <source>
        <dbReference type="SAM" id="Coils"/>
    </source>
</evidence>
<feature type="region of interest" description="Disordered" evidence="2">
    <location>
        <begin position="1"/>
        <end position="69"/>
    </location>
</feature>
<keyword evidence="4" id="KW-1185">Reference proteome</keyword>
<sequence>MENQGDFASEQSAAMKSGARPRVTHSPVRTRSQTGKTATASDGKRADVKTVEGDEAFGKISRGEIGTGACTSSEDLSELIRRLEASLELNDRLSRRLDALEADLY</sequence>
<accession>E2AY21</accession>
<keyword evidence="1" id="KW-0175">Coiled coil</keyword>
<organism evidence="4">
    <name type="scientific">Camponotus floridanus</name>
    <name type="common">Florida carpenter ant</name>
    <dbReference type="NCBI Taxonomy" id="104421"/>
    <lineage>
        <taxon>Eukaryota</taxon>
        <taxon>Metazoa</taxon>
        <taxon>Ecdysozoa</taxon>
        <taxon>Arthropoda</taxon>
        <taxon>Hexapoda</taxon>
        <taxon>Insecta</taxon>
        <taxon>Pterygota</taxon>
        <taxon>Neoptera</taxon>
        <taxon>Endopterygota</taxon>
        <taxon>Hymenoptera</taxon>
        <taxon>Apocrita</taxon>
        <taxon>Aculeata</taxon>
        <taxon>Formicoidea</taxon>
        <taxon>Formicidae</taxon>
        <taxon>Formicinae</taxon>
        <taxon>Camponotus</taxon>
    </lineage>
</organism>
<evidence type="ECO:0000313" key="3">
    <source>
        <dbReference type="EMBL" id="EFN61670.1"/>
    </source>
</evidence>
<dbReference type="Proteomes" id="UP000000311">
    <property type="component" value="Unassembled WGS sequence"/>
</dbReference>